<keyword evidence="1" id="KW-0812">Transmembrane</keyword>
<dbReference type="AlphaFoldDB" id="A0A927CZS3"/>
<organism evidence="2 3">
    <name type="scientific">Peribacillus faecalis</name>
    <dbReference type="NCBI Taxonomy" id="2772559"/>
    <lineage>
        <taxon>Bacteria</taxon>
        <taxon>Bacillati</taxon>
        <taxon>Bacillota</taxon>
        <taxon>Bacilli</taxon>
        <taxon>Bacillales</taxon>
        <taxon>Bacillaceae</taxon>
        <taxon>Peribacillus</taxon>
    </lineage>
</organism>
<name>A0A927CZS3_9BACI</name>
<dbReference type="InterPro" id="IPR035238">
    <property type="entry name" value="DUF5345"/>
</dbReference>
<protein>
    <submittedName>
        <fullName evidence="2">YxlC family protein</fullName>
    </submittedName>
</protein>
<feature type="transmembrane region" description="Helical" evidence="1">
    <location>
        <begin position="49"/>
        <end position="67"/>
    </location>
</feature>
<keyword evidence="1" id="KW-1133">Transmembrane helix</keyword>
<gene>
    <name evidence="2" type="ORF">IEO70_11265</name>
</gene>
<accession>A0A927CZS3</accession>
<dbReference type="EMBL" id="JACXSI010000024">
    <property type="protein sequence ID" value="MBD3108940.1"/>
    <property type="molecule type" value="Genomic_DNA"/>
</dbReference>
<sequence>MKDDTEKRVERAFYELDEAIDVSAPSAHAITMLVQEKKAIYKKMMLRELFMFLGAASVITVLSLLILTNSPALYLTIQIAGVATMLIYVVVRTRLRNREDSHI</sequence>
<comment type="caution">
    <text evidence="2">The sequence shown here is derived from an EMBL/GenBank/DDBJ whole genome shotgun (WGS) entry which is preliminary data.</text>
</comment>
<dbReference type="RefSeq" id="WP_190998476.1">
    <property type="nucleotide sequence ID" value="NZ_JACXSI010000024.1"/>
</dbReference>
<dbReference type="Proteomes" id="UP000602076">
    <property type="component" value="Unassembled WGS sequence"/>
</dbReference>
<evidence type="ECO:0000313" key="3">
    <source>
        <dbReference type="Proteomes" id="UP000602076"/>
    </source>
</evidence>
<dbReference type="Pfam" id="PF17280">
    <property type="entry name" value="DUF5345"/>
    <property type="match status" value="1"/>
</dbReference>
<proteinExistence type="predicted"/>
<keyword evidence="3" id="KW-1185">Reference proteome</keyword>
<evidence type="ECO:0000313" key="2">
    <source>
        <dbReference type="EMBL" id="MBD3108940.1"/>
    </source>
</evidence>
<reference evidence="2" key="1">
    <citation type="submission" date="2020-09" db="EMBL/GenBank/DDBJ databases">
        <title>Bacillus faecalis sp. nov., a moderately halophilic bacterium isolated from cow faeces.</title>
        <authorList>
            <person name="Jiang L."/>
            <person name="Lee J."/>
        </authorList>
    </citation>
    <scope>NUCLEOTIDE SEQUENCE</scope>
    <source>
        <strain evidence="2">AGMB 02131</strain>
    </source>
</reference>
<evidence type="ECO:0000256" key="1">
    <source>
        <dbReference type="SAM" id="Phobius"/>
    </source>
</evidence>
<keyword evidence="1" id="KW-0472">Membrane</keyword>
<feature type="transmembrane region" description="Helical" evidence="1">
    <location>
        <begin position="73"/>
        <end position="91"/>
    </location>
</feature>